<dbReference type="InterPro" id="IPR003593">
    <property type="entry name" value="AAA+_ATPase"/>
</dbReference>
<evidence type="ECO:0000259" key="4">
    <source>
        <dbReference type="PROSITE" id="PS50943"/>
    </source>
</evidence>
<dbReference type="AlphaFoldDB" id="A0AAJ2EXA1"/>
<dbReference type="GO" id="GO:0005524">
    <property type="term" value="F:ATP binding"/>
    <property type="evidence" value="ECO:0007669"/>
    <property type="project" value="UniProtKB-KW"/>
</dbReference>
<gene>
    <name evidence="5" type="ORF">QE440_003060</name>
</gene>
<keyword evidence="3" id="KW-0067">ATP-binding</keyword>
<dbReference type="CDD" id="cd00093">
    <property type="entry name" value="HTH_XRE"/>
    <property type="match status" value="1"/>
</dbReference>
<evidence type="ECO:0000313" key="5">
    <source>
        <dbReference type="EMBL" id="MDR6235319.1"/>
    </source>
</evidence>
<evidence type="ECO:0000313" key="6">
    <source>
        <dbReference type="Proteomes" id="UP001268036"/>
    </source>
</evidence>
<dbReference type="CDD" id="cd19481">
    <property type="entry name" value="RecA-like_protease"/>
    <property type="match status" value="1"/>
</dbReference>
<dbReference type="InterPro" id="IPR003959">
    <property type="entry name" value="ATPase_AAA_core"/>
</dbReference>
<dbReference type="PROSITE" id="PS50943">
    <property type="entry name" value="HTH_CROC1"/>
    <property type="match status" value="1"/>
</dbReference>
<comment type="similarity">
    <text evidence="1">Belongs to the AAA ATPase family.</text>
</comment>
<sequence>MQVARQDIVALIEASLEANYSEVKSIGGRIAKALSESDLQAAQQIKSIIRKKGVPLRSSGYTENLPVDPKSRMPLVEEQSWPVTPLFLDENAINVFETFISDAKNISELIENGLGGRLNLLLSGPPGTGKSLVAGHLAAQLGKPLYVVRLDSIISSLLGDTAKNIRQIFDYVPQRGGVLFLDEVDAVAKLRDDQHEIGELKRVVNTLIQGLDSLDDNAIVIAATNHGGLLDPAIWRRFPYKIDFGIPGIDVKCDLWNHFLFKDEGDTNICKSLATISPTLTGADIESIAFAARRRSLLTKQALDLAAITCAALYSKPGNAALPSPRGIQNQDKKEVAIKLNKEFKISQTEVSKLLNVSRQTVSSYIKE</sequence>
<name>A0AAJ2EXA1_9PSED</name>
<dbReference type="SMART" id="SM00382">
    <property type="entry name" value="AAA"/>
    <property type="match status" value="1"/>
</dbReference>
<dbReference type="GO" id="GO:0016887">
    <property type="term" value="F:ATP hydrolysis activity"/>
    <property type="evidence" value="ECO:0007669"/>
    <property type="project" value="InterPro"/>
</dbReference>
<dbReference type="InterPro" id="IPR050221">
    <property type="entry name" value="26S_Proteasome_ATPase"/>
</dbReference>
<comment type="caution">
    <text evidence="5">The sequence shown here is derived from an EMBL/GenBank/DDBJ whole genome shotgun (WGS) entry which is preliminary data.</text>
</comment>
<dbReference type="PANTHER" id="PTHR23073">
    <property type="entry name" value="26S PROTEASOME REGULATORY SUBUNIT"/>
    <property type="match status" value="1"/>
</dbReference>
<dbReference type="Proteomes" id="UP001268036">
    <property type="component" value="Unassembled WGS sequence"/>
</dbReference>
<evidence type="ECO:0000256" key="1">
    <source>
        <dbReference type="ARBA" id="ARBA00006914"/>
    </source>
</evidence>
<dbReference type="EMBL" id="JAVJAF010000001">
    <property type="protein sequence ID" value="MDR6235319.1"/>
    <property type="molecule type" value="Genomic_DNA"/>
</dbReference>
<dbReference type="InterPro" id="IPR001387">
    <property type="entry name" value="Cro/C1-type_HTH"/>
</dbReference>
<dbReference type="InterPro" id="IPR027417">
    <property type="entry name" value="P-loop_NTPase"/>
</dbReference>
<keyword evidence="2" id="KW-0547">Nucleotide-binding</keyword>
<dbReference type="Pfam" id="PF00004">
    <property type="entry name" value="AAA"/>
    <property type="match status" value="1"/>
</dbReference>
<protein>
    <submittedName>
        <fullName evidence="5">MoxR-like ATPase</fullName>
    </submittedName>
</protein>
<dbReference type="Gene3D" id="3.40.50.300">
    <property type="entry name" value="P-loop containing nucleotide triphosphate hydrolases"/>
    <property type="match status" value="1"/>
</dbReference>
<organism evidence="5 6">
    <name type="scientific">Pseudomonas oryzihabitans</name>
    <dbReference type="NCBI Taxonomy" id="47885"/>
    <lineage>
        <taxon>Bacteria</taxon>
        <taxon>Pseudomonadati</taxon>
        <taxon>Pseudomonadota</taxon>
        <taxon>Gammaproteobacteria</taxon>
        <taxon>Pseudomonadales</taxon>
        <taxon>Pseudomonadaceae</taxon>
        <taxon>Pseudomonas</taxon>
    </lineage>
</organism>
<evidence type="ECO:0000256" key="3">
    <source>
        <dbReference type="ARBA" id="ARBA00022840"/>
    </source>
</evidence>
<evidence type="ECO:0000256" key="2">
    <source>
        <dbReference type="ARBA" id="ARBA00022741"/>
    </source>
</evidence>
<proteinExistence type="inferred from homology"/>
<feature type="domain" description="HTH cro/C1-type" evidence="4">
    <location>
        <begin position="342"/>
        <end position="365"/>
    </location>
</feature>
<reference evidence="5" key="1">
    <citation type="submission" date="2023-08" db="EMBL/GenBank/DDBJ databases">
        <title>Functional and genomic diversity of the sorghum phyllosphere microbiome.</title>
        <authorList>
            <person name="Shade A."/>
        </authorList>
    </citation>
    <scope>NUCLEOTIDE SEQUENCE</scope>
    <source>
        <strain evidence="5">SORGH_AS_0201</strain>
    </source>
</reference>
<dbReference type="SUPFAM" id="SSF52540">
    <property type="entry name" value="P-loop containing nucleoside triphosphate hydrolases"/>
    <property type="match status" value="1"/>
</dbReference>
<accession>A0AAJ2EXA1</accession>